<evidence type="ECO:0000256" key="1">
    <source>
        <dbReference type="SAM" id="MobiDB-lite"/>
    </source>
</evidence>
<dbReference type="InParanoid" id="A0A0C3AUK1"/>
<dbReference type="STRING" id="765440.A0A0C3AUK1"/>
<sequence>MQVDHRREMLQKNRVKQLGQKPETPLPVEDPHDSTFILNPAPDRPARLSSSLSNRQRLSLLDIDGCICFITRDRLPTISIQDAHIVQRRLPKEIIIPQSGLDTQNPYVFVPIQPSKMAPKVFSTTEEKDMEEMLPEHKLLRDVVEKIHGLWLALHKKRMHPISEGRADDDEFAGSGYDTGGKHGGDRNNEHVKDVKENSDDRTDGPQDGFGSIPMVSNTFAVPSSIGMPTATAAPS</sequence>
<feature type="region of interest" description="Disordered" evidence="1">
    <location>
        <begin position="165"/>
        <end position="236"/>
    </location>
</feature>
<feature type="region of interest" description="Disordered" evidence="1">
    <location>
        <begin position="1"/>
        <end position="32"/>
    </location>
</feature>
<dbReference type="Proteomes" id="UP000054166">
    <property type="component" value="Unassembled WGS sequence"/>
</dbReference>
<gene>
    <name evidence="2" type="ORF">PILCRDRAFT_795665</name>
</gene>
<reference evidence="2 3" key="1">
    <citation type="submission" date="2014-04" db="EMBL/GenBank/DDBJ databases">
        <authorList>
            <consortium name="DOE Joint Genome Institute"/>
            <person name="Kuo A."/>
            <person name="Tarkka M."/>
            <person name="Buscot F."/>
            <person name="Kohler A."/>
            <person name="Nagy L.G."/>
            <person name="Floudas D."/>
            <person name="Copeland A."/>
            <person name="Barry K.W."/>
            <person name="Cichocki N."/>
            <person name="Veneault-Fourrey C."/>
            <person name="LaButti K."/>
            <person name="Lindquist E.A."/>
            <person name="Lipzen A."/>
            <person name="Lundell T."/>
            <person name="Morin E."/>
            <person name="Murat C."/>
            <person name="Sun H."/>
            <person name="Tunlid A."/>
            <person name="Henrissat B."/>
            <person name="Grigoriev I.V."/>
            <person name="Hibbett D.S."/>
            <person name="Martin F."/>
            <person name="Nordberg H.P."/>
            <person name="Cantor M.N."/>
            <person name="Hua S.X."/>
        </authorList>
    </citation>
    <scope>NUCLEOTIDE SEQUENCE [LARGE SCALE GENOMIC DNA]</scope>
    <source>
        <strain evidence="2 3">F 1598</strain>
    </source>
</reference>
<feature type="compositionally biased region" description="Basic and acidic residues" evidence="1">
    <location>
        <begin position="1"/>
        <end position="11"/>
    </location>
</feature>
<reference evidence="3" key="2">
    <citation type="submission" date="2015-01" db="EMBL/GenBank/DDBJ databases">
        <title>Evolutionary Origins and Diversification of the Mycorrhizal Mutualists.</title>
        <authorList>
            <consortium name="DOE Joint Genome Institute"/>
            <consortium name="Mycorrhizal Genomics Consortium"/>
            <person name="Kohler A."/>
            <person name="Kuo A."/>
            <person name="Nagy L.G."/>
            <person name="Floudas D."/>
            <person name="Copeland A."/>
            <person name="Barry K.W."/>
            <person name="Cichocki N."/>
            <person name="Veneault-Fourrey C."/>
            <person name="LaButti K."/>
            <person name="Lindquist E.A."/>
            <person name="Lipzen A."/>
            <person name="Lundell T."/>
            <person name="Morin E."/>
            <person name="Murat C."/>
            <person name="Riley R."/>
            <person name="Ohm R."/>
            <person name="Sun H."/>
            <person name="Tunlid A."/>
            <person name="Henrissat B."/>
            <person name="Grigoriev I.V."/>
            <person name="Hibbett D.S."/>
            <person name="Martin F."/>
        </authorList>
    </citation>
    <scope>NUCLEOTIDE SEQUENCE [LARGE SCALE GENOMIC DNA]</scope>
    <source>
        <strain evidence="3">F 1598</strain>
    </source>
</reference>
<feature type="compositionally biased region" description="Basic and acidic residues" evidence="1">
    <location>
        <begin position="180"/>
        <end position="205"/>
    </location>
</feature>
<dbReference type="EMBL" id="KN833023">
    <property type="protein sequence ID" value="KIM77588.1"/>
    <property type="molecule type" value="Genomic_DNA"/>
</dbReference>
<protein>
    <submittedName>
        <fullName evidence="2">Uncharacterized protein</fullName>
    </submittedName>
</protein>
<dbReference type="AlphaFoldDB" id="A0A0C3AUK1"/>
<accession>A0A0C3AUK1</accession>
<name>A0A0C3AUK1_PILCF</name>
<proteinExistence type="predicted"/>
<keyword evidence="3" id="KW-1185">Reference proteome</keyword>
<evidence type="ECO:0000313" key="3">
    <source>
        <dbReference type="Proteomes" id="UP000054166"/>
    </source>
</evidence>
<dbReference type="HOGENOM" id="CLU_1175820_0_0_1"/>
<evidence type="ECO:0000313" key="2">
    <source>
        <dbReference type="EMBL" id="KIM77588.1"/>
    </source>
</evidence>
<organism evidence="2 3">
    <name type="scientific">Piloderma croceum (strain F 1598)</name>
    <dbReference type="NCBI Taxonomy" id="765440"/>
    <lineage>
        <taxon>Eukaryota</taxon>
        <taxon>Fungi</taxon>
        <taxon>Dikarya</taxon>
        <taxon>Basidiomycota</taxon>
        <taxon>Agaricomycotina</taxon>
        <taxon>Agaricomycetes</taxon>
        <taxon>Agaricomycetidae</taxon>
        <taxon>Atheliales</taxon>
        <taxon>Atheliaceae</taxon>
        <taxon>Piloderma</taxon>
    </lineage>
</organism>